<evidence type="ECO:0000259" key="1">
    <source>
        <dbReference type="Pfam" id="PF13648"/>
    </source>
</evidence>
<name>A0A4Q7MS33_9BACT</name>
<accession>A0A4Q7MS33</accession>
<keyword evidence="3" id="KW-1185">Reference proteome</keyword>
<proteinExistence type="predicted"/>
<dbReference type="Proteomes" id="UP000293874">
    <property type="component" value="Unassembled WGS sequence"/>
</dbReference>
<dbReference type="OrthoDB" id="799390at2"/>
<sequence length="148" mass="16621">MKKHMLRLTLLAFVTLSVFSSCKKDKDDDKLAVNAENLIGNYKLADLKMKVSGVGEESILSEFEECEKDDVYQLLANNVFKVVDEGKKCENDETTEWSLNGNKITLETSAFFIYGDFEVVSLTKSQLVLSLTMSEGGNTITYTVILKR</sequence>
<evidence type="ECO:0000313" key="3">
    <source>
        <dbReference type="Proteomes" id="UP000293874"/>
    </source>
</evidence>
<dbReference type="InterPro" id="IPR024311">
    <property type="entry name" value="Lipocalin-like"/>
</dbReference>
<gene>
    <name evidence="2" type="ORF">EV199_3170</name>
</gene>
<dbReference type="Pfam" id="PF13648">
    <property type="entry name" value="Lipocalin_4"/>
    <property type="match status" value="1"/>
</dbReference>
<feature type="domain" description="Lipocalin-like" evidence="1">
    <location>
        <begin position="39"/>
        <end position="129"/>
    </location>
</feature>
<dbReference type="PROSITE" id="PS51257">
    <property type="entry name" value="PROKAR_LIPOPROTEIN"/>
    <property type="match status" value="1"/>
</dbReference>
<reference evidence="2 3" key="1">
    <citation type="submission" date="2019-02" db="EMBL/GenBank/DDBJ databases">
        <title>Genomic Encyclopedia of Type Strains, Phase IV (KMG-IV): sequencing the most valuable type-strain genomes for metagenomic binning, comparative biology and taxonomic classification.</title>
        <authorList>
            <person name="Goeker M."/>
        </authorList>
    </citation>
    <scope>NUCLEOTIDE SEQUENCE [LARGE SCALE GENOMIC DNA]</scope>
    <source>
        <strain evidence="2 3">DSM 18116</strain>
    </source>
</reference>
<dbReference type="EMBL" id="SGXA01000002">
    <property type="protein sequence ID" value="RZS71268.1"/>
    <property type="molecule type" value="Genomic_DNA"/>
</dbReference>
<protein>
    <submittedName>
        <fullName evidence="2">Lipocalin-like protein</fullName>
    </submittedName>
</protein>
<comment type="caution">
    <text evidence="2">The sequence shown here is derived from an EMBL/GenBank/DDBJ whole genome shotgun (WGS) entry which is preliminary data.</text>
</comment>
<dbReference type="RefSeq" id="WP_130541794.1">
    <property type="nucleotide sequence ID" value="NZ_CP042431.1"/>
</dbReference>
<evidence type="ECO:0000313" key="2">
    <source>
        <dbReference type="EMBL" id="RZS71268.1"/>
    </source>
</evidence>
<organism evidence="2 3">
    <name type="scientific">Pseudobacter ginsenosidimutans</name>
    <dbReference type="NCBI Taxonomy" id="661488"/>
    <lineage>
        <taxon>Bacteria</taxon>
        <taxon>Pseudomonadati</taxon>
        <taxon>Bacteroidota</taxon>
        <taxon>Chitinophagia</taxon>
        <taxon>Chitinophagales</taxon>
        <taxon>Chitinophagaceae</taxon>
        <taxon>Pseudobacter</taxon>
    </lineage>
</organism>
<dbReference type="AlphaFoldDB" id="A0A4Q7MS33"/>